<reference evidence="2" key="2">
    <citation type="submission" date="2023-05" db="EMBL/GenBank/DDBJ databases">
        <authorList>
            <person name="Fouks B."/>
        </authorList>
    </citation>
    <scope>NUCLEOTIDE SEQUENCE</scope>
    <source>
        <strain evidence="2">Stay&amp;Tobe</strain>
        <tissue evidence="2">Testes</tissue>
    </source>
</reference>
<sequence length="93" mass="10162">RGTGQPNIECLRQITHPSFVSWYHTHSLSPSVVPAHSTVIPLPHPHASPFRSICCSPSLSVGNREDISPADYLPELASTSHSLRSTSRPHSRS</sequence>
<feature type="region of interest" description="Disordered" evidence="1">
    <location>
        <begin position="74"/>
        <end position="93"/>
    </location>
</feature>
<comment type="caution">
    <text evidence="2">The sequence shown here is derived from an EMBL/GenBank/DDBJ whole genome shotgun (WGS) entry which is preliminary data.</text>
</comment>
<accession>A0AAD8AB32</accession>
<evidence type="ECO:0000313" key="2">
    <source>
        <dbReference type="EMBL" id="KAJ9595381.1"/>
    </source>
</evidence>
<feature type="non-terminal residue" evidence="2">
    <location>
        <position position="93"/>
    </location>
</feature>
<dbReference type="Proteomes" id="UP001233999">
    <property type="component" value="Unassembled WGS sequence"/>
</dbReference>
<dbReference type="EMBL" id="JASPKZ010002343">
    <property type="protein sequence ID" value="KAJ9595381.1"/>
    <property type="molecule type" value="Genomic_DNA"/>
</dbReference>
<dbReference type="AlphaFoldDB" id="A0AAD8AB32"/>
<proteinExistence type="predicted"/>
<gene>
    <name evidence="2" type="ORF">L9F63_013431</name>
</gene>
<feature type="compositionally biased region" description="Polar residues" evidence="1">
    <location>
        <begin position="77"/>
        <end position="86"/>
    </location>
</feature>
<evidence type="ECO:0000256" key="1">
    <source>
        <dbReference type="SAM" id="MobiDB-lite"/>
    </source>
</evidence>
<evidence type="ECO:0000313" key="3">
    <source>
        <dbReference type="Proteomes" id="UP001233999"/>
    </source>
</evidence>
<feature type="non-terminal residue" evidence="2">
    <location>
        <position position="1"/>
    </location>
</feature>
<organism evidence="2 3">
    <name type="scientific">Diploptera punctata</name>
    <name type="common">Pacific beetle cockroach</name>
    <dbReference type="NCBI Taxonomy" id="6984"/>
    <lineage>
        <taxon>Eukaryota</taxon>
        <taxon>Metazoa</taxon>
        <taxon>Ecdysozoa</taxon>
        <taxon>Arthropoda</taxon>
        <taxon>Hexapoda</taxon>
        <taxon>Insecta</taxon>
        <taxon>Pterygota</taxon>
        <taxon>Neoptera</taxon>
        <taxon>Polyneoptera</taxon>
        <taxon>Dictyoptera</taxon>
        <taxon>Blattodea</taxon>
        <taxon>Blaberoidea</taxon>
        <taxon>Blaberidae</taxon>
        <taxon>Diplopterinae</taxon>
        <taxon>Diploptera</taxon>
    </lineage>
</organism>
<reference evidence="2" key="1">
    <citation type="journal article" date="2023" name="IScience">
        <title>Live-bearing cockroach genome reveals convergent evolutionary mechanisms linked to viviparity in insects and beyond.</title>
        <authorList>
            <person name="Fouks B."/>
            <person name="Harrison M.C."/>
            <person name="Mikhailova A.A."/>
            <person name="Marchal E."/>
            <person name="English S."/>
            <person name="Carruthers M."/>
            <person name="Jennings E.C."/>
            <person name="Chiamaka E.L."/>
            <person name="Frigard R.A."/>
            <person name="Pippel M."/>
            <person name="Attardo G.M."/>
            <person name="Benoit J.B."/>
            <person name="Bornberg-Bauer E."/>
            <person name="Tobe S.S."/>
        </authorList>
    </citation>
    <scope>NUCLEOTIDE SEQUENCE</scope>
    <source>
        <strain evidence="2">Stay&amp;Tobe</strain>
    </source>
</reference>
<keyword evidence="3" id="KW-1185">Reference proteome</keyword>
<name>A0AAD8AB32_DIPPU</name>
<protein>
    <submittedName>
        <fullName evidence="2">Uncharacterized protein</fullName>
    </submittedName>
</protein>